<dbReference type="InterPro" id="IPR019811">
    <property type="entry name" value="HDH_CS"/>
</dbReference>
<dbReference type="InterPro" id="IPR001342">
    <property type="entry name" value="HDH_cat"/>
</dbReference>
<dbReference type="AlphaFoldDB" id="A0A923SWF6"/>
<evidence type="ECO:0000256" key="1">
    <source>
        <dbReference type="ARBA" id="ARBA00005056"/>
    </source>
</evidence>
<name>A0A923SWF6_9FIRM</name>
<comment type="similarity">
    <text evidence="3 15">Belongs to the homoserine dehydrogenase family.</text>
</comment>
<dbReference type="PANTHER" id="PTHR43331:SF1">
    <property type="entry name" value="HOMOSERINE DEHYDROGENASE"/>
    <property type="match status" value="1"/>
</dbReference>
<organism evidence="18 19">
    <name type="scientific">Zhenpiania hominis</name>
    <dbReference type="NCBI Taxonomy" id="2763644"/>
    <lineage>
        <taxon>Bacteria</taxon>
        <taxon>Bacillati</taxon>
        <taxon>Bacillota</taxon>
        <taxon>Clostridia</taxon>
        <taxon>Peptostreptococcales</taxon>
        <taxon>Anaerovoracaceae</taxon>
        <taxon>Zhenpiania</taxon>
    </lineage>
</organism>
<gene>
    <name evidence="18" type="ORF">H9L42_10645</name>
</gene>
<dbReference type="GO" id="GO:0009088">
    <property type="term" value="P:threonine biosynthetic process"/>
    <property type="evidence" value="ECO:0007669"/>
    <property type="project" value="UniProtKB-KW"/>
</dbReference>
<comment type="catalytic activity">
    <reaction evidence="11">
        <text>L-homoserine + NADP(+) = L-aspartate 4-semialdehyde + NADPH + H(+)</text>
        <dbReference type="Rhea" id="RHEA:15761"/>
        <dbReference type="ChEBI" id="CHEBI:15378"/>
        <dbReference type="ChEBI" id="CHEBI:57476"/>
        <dbReference type="ChEBI" id="CHEBI:57783"/>
        <dbReference type="ChEBI" id="CHEBI:58349"/>
        <dbReference type="ChEBI" id="CHEBI:537519"/>
        <dbReference type="EC" id="1.1.1.3"/>
    </reaction>
    <physiologicalReaction direction="right-to-left" evidence="11">
        <dbReference type="Rhea" id="RHEA:15763"/>
    </physiologicalReaction>
</comment>
<dbReference type="Gene3D" id="3.40.50.720">
    <property type="entry name" value="NAD(P)-binding Rossmann-like Domain"/>
    <property type="match status" value="1"/>
</dbReference>
<dbReference type="SUPFAM" id="SSF51735">
    <property type="entry name" value="NAD(P)-binding Rossmann-fold domains"/>
    <property type="match status" value="1"/>
</dbReference>
<evidence type="ECO:0000256" key="11">
    <source>
        <dbReference type="ARBA" id="ARBA00048841"/>
    </source>
</evidence>
<evidence type="ECO:0000256" key="10">
    <source>
        <dbReference type="ARBA" id="ARBA00023167"/>
    </source>
</evidence>
<dbReference type="RefSeq" id="WP_187303392.1">
    <property type="nucleotide sequence ID" value="NZ_JACRYT010000011.1"/>
</dbReference>
<dbReference type="Pfam" id="PF03447">
    <property type="entry name" value="NAD_binding_3"/>
    <property type="match status" value="1"/>
</dbReference>
<evidence type="ECO:0000256" key="2">
    <source>
        <dbReference type="ARBA" id="ARBA00005062"/>
    </source>
</evidence>
<evidence type="ECO:0000256" key="3">
    <source>
        <dbReference type="ARBA" id="ARBA00006753"/>
    </source>
</evidence>
<sequence length="324" mass="35004">MKTVQVGLLGLGNIGTGTYKTLEMNKAQIEAAAECKIEITKILERDVDRERDITVRPEQFTQDPDSIFKDPEIDIVIELLGGIEPATTFMLSAMENGKHVVTANKAAVAANFDKLMNTARENGVEFRFEASVGGGIPILNAITTVLRSNQFEEILGILNGTTNYILTQMTEYGLRYEDVLKKAQEKGFAEADPTADVEGIDVANKLSILMALAFDTYVAPEDIPTTGITQITRKDITSAAVNGCKIKLIASAKLVDGKLEYSVKPTQLPNSHPLASINNEFNAVFVKGNAVDELMFYGKGAGPLPTGSAVMGDVLEIAKLCGRK</sequence>
<proteinExistence type="inferred from homology"/>
<evidence type="ECO:0000256" key="12">
    <source>
        <dbReference type="PIRSR" id="PIRSR036497-1"/>
    </source>
</evidence>
<dbReference type="Gene3D" id="3.30.360.10">
    <property type="entry name" value="Dihydrodipicolinate Reductase, domain 2"/>
    <property type="match status" value="1"/>
</dbReference>
<evidence type="ECO:0000256" key="5">
    <source>
        <dbReference type="ARBA" id="ARBA00013376"/>
    </source>
</evidence>
<dbReference type="PROSITE" id="PS01042">
    <property type="entry name" value="HOMOSER_DHGENASE"/>
    <property type="match status" value="1"/>
</dbReference>
<keyword evidence="13 14" id="KW-0521">NADP</keyword>
<dbReference type="GO" id="GO:0009086">
    <property type="term" value="P:methionine biosynthetic process"/>
    <property type="evidence" value="ECO:0007669"/>
    <property type="project" value="UniProtKB-KW"/>
</dbReference>
<comment type="caution">
    <text evidence="18">The sequence shown here is derived from an EMBL/GenBank/DDBJ whole genome shotgun (WGS) entry which is preliminary data.</text>
</comment>
<evidence type="ECO:0000256" key="4">
    <source>
        <dbReference type="ARBA" id="ARBA00013213"/>
    </source>
</evidence>
<reference evidence="18" key="1">
    <citation type="submission" date="2020-08" db="EMBL/GenBank/DDBJ databases">
        <title>Genome public.</title>
        <authorList>
            <person name="Liu C."/>
            <person name="Sun Q."/>
        </authorList>
    </citation>
    <scope>NUCLEOTIDE SEQUENCE</scope>
    <source>
        <strain evidence="18">BX12</strain>
    </source>
</reference>
<feature type="binding site" evidence="13">
    <location>
        <begin position="10"/>
        <end position="15"/>
    </location>
    <ligand>
        <name>NADP(+)</name>
        <dbReference type="ChEBI" id="CHEBI:58349"/>
    </ligand>
</feature>
<feature type="binding site" evidence="13">
    <location>
        <position position="190"/>
    </location>
    <ligand>
        <name>L-homoserine</name>
        <dbReference type="ChEBI" id="CHEBI:57476"/>
    </ligand>
</feature>
<dbReference type="EMBL" id="JACRYT010000011">
    <property type="protein sequence ID" value="MBC6680293.1"/>
    <property type="molecule type" value="Genomic_DNA"/>
</dbReference>
<feature type="active site" description="Proton donor" evidence="12">
    <location>
        <position position="205"/>
    </location>
</feature>
<evidence type="ECO:0000313" key="18">
    <source>
        <dbReference type="EMBL" id="MBC6680293.1"/>
    </source>
</evidence>
<evidence type="ECO:0000256" key="14">
    <source>
        <dbReference type="RuleBase" id="RU000579"/>
    </source>
</evidence>
<feature type="domain" description="Aspartate/homoserine dehydrogenase NAD-binding" evidence="17">
    <location>
        <begin position="10"/>
        <end position="129"/>
    </location>
</feature>
<keyword evidence="8 14" id="KW-0560">Oxidoreductase</keyword>
<dbReference type="NCBIfam" id="NF004976">
    <property type="entry name" value="PRK06349.1"/>
    <property type="match status" value="1"/>
</dbReference>
<evidence type="ECO:0000256" key="13">
    <source>
        <dbReference type="PIRSR" id="PIRSR036497-2"/>
    </source>
</evidence>
<keyword evidence="6 14" id="KW-0028">Amino-acid biosynthesis</keyword>
<accession>A0A923SWF6</accession>
<dbReference type="Pfam" id="PF00742">
    <property type="entry name" value="Homoserine_dh"/>
    <property type="match status" value="1"/>
</dbReference>
<dbReference type="InterPro" id="IPR005106">
    <property type="entry name" value="Asp/hSer_DH_NAD-bd"/>
</dbReference>
<dbReference type="PANTHER" id="PTHR43331">
    <property type="entry name" value="HOMOSERINE DEHYDROGENASE"/>
    <property type="match status" value="1"/>
</dbReference>
<dbReference type="InterPro" id="IPR022697">
    <property type="entry name" value="HDH_short"/>
</dbReference>
<dbReference type="Proteomes" id="UP000602647">
    <property type="component" value="Unassembled WGS sequence"/>
</dbReference>
<keyword evidence="9" id="KW-0915">Sodium</keyword>
<evidence type="ECO:0000256" key="15">
    <source>
        <dbReference type="RuleBase" id="RU004171"/>
    </source>
</evidence>
<keyword evidence="7 14" id="KW-0791">Threonine biosynthesis</keyword>
<dbReference type="GO" id="GO:0004412">
    <property type="term" value="F:homoserine dehydrogenase activity"/>
    <property type="evidence" value="ECO:0007669"/>
    <property type="project" value="UniProtKB-EC"/>
</dbReference>
<evidence type="ECO:0000256" key="6">
    <source>
        <dbReference type="ARBA" id="ARBA00022605"/>
    </source>
</evidence>
<evidence type="ECO:0000259" key="16">
    <source>
        <dbReference type="Pfam" id="PF00742"/>
    </source>
</evidence>
<keyword evidence="19" id="KW-1185">Reference proteome</keyword>
<comment type="pathway">
    <text evidence="1 14">Amino-acid biosynthesis; L-threonine biosynthesis; L-threonine from L-aspartate: step 3/5.</text>
</comment>
<dbReference type="PIRSF" id="PIRSF036497">
    <property type="entry name" value="HDH_short"/>
    <property type="match status" value="1"/>
</dbReference>
<evidence type="ECO:0000259" key="17">
    <source>
        <dbReference type="Pfam" id="PF03447"/>
    </source>
</evidence>
<dbReference type="InterPro" id="IPR036291">
    <property type="entry name" value="NAD(P)-bd_dom_sf"/>
</dbReference>
<protein>
    <recommendedName>
        <fullName evidence="5 14">Homoserine dehydrogenase</fullName>
        <ecNumber evidence="4 14">1.1.1.3</ecNumber>
    </recommendedName>
</protein>
<dbReference type="FunFam" id="3.30.360.10:FF:000005">
    <property type="entry name" value="Homoserine dehydrogenase"/>
    <property type="match status" value="1"/>
</dbReference>
<comment type="pathway">
    <text evidence="2 14">Amino-acid biosynthesis; L-methionine biosynthesis via de novo pathway; L-homoserine from L-aspartate: step 3/3.</text>
</comment>
<evidence type="ECO:0000256" key="9">
    <source>
        <dbReference type="ARBA" id="ARBA00023053"/>
    </source>
</evidence>
<feature type="binding site" evidence="13">
    <location>
        <position position="105"/>
    </location>
    <ligand>
        <name>NADPH</name>
        <dbReference type="ChEBI" id="CHEBI:57783"/>
    </ligand>
</feature>
<evidence type="ECO:0000313" key="19">
    <source>
        <dbReference type="Proteomes" id="UP000602647"/>
    </source>
</evidence>
<evidence type="ECO:0000256" key="8">
    <source>
        <dbReference type="ARBA" id="ARBA00023002"/>
    </source>
</evidence>
<evidence type="ECO:0000256" key="7">
    <source>
        <dbReference type="ARBA" id="ARBA00022697"/>
    </source>
</evidence>
<dbReference type="GO" id="GO:0050661">
    <property type="term" value="F:NADP binding"/>
    <property type="evidence" value="ECO:0007669"/>
    <property type="project" value="InterPro"/>
</dbReference>
<keyword evidence="10 14" id="KW-0486">Methionine biosynthesis</keyword>
<feature type="domain" description="Homoserine dehydrogenase catalytic" evidence="16">
    <location>
        <begin position="137"/>
        <end position="315"/>
    </location>
</feature>
<dbReference type="SUPFAM" id="SSF55347">
    <property type="entry name" value="Glyceraldehyde-3-phosphate dehydrogenase-like, C-terminal domain"/>
    <property type="match status" value="1"/>
</dbReference>
<dbReference type="EC" id="1.1.1.3" evidence="4 14"/>